<dbReference type="SMART" id="SM00577">
    <property type="entry name" value="CPDc"/>
    <property type="match status" value="1"/>
</dbReference>
<organism evidence="17 18">
    <name type="scientific">Mycena chlorophos</name>
    <name type="common">Agaric fungus</name>
    <name type="synonym">Agaricus chlorophos</name>
    <dbReference type="NCBI Taxonomy" id="658473"/>
    <lineage>
        <taxon>Eukaryota</taxon>
        <taxon>Fungi</taxon>
        <taxon>Dikarya</taxon>
        <taxon>Basidiomycota</taxon>
        <taxon>Agaricomycotina</taxon>
        <taxon>Agaricomycetes</taxon>
        <taxon>Agaricomycetidae</taxon>
        <taxon>Agaricales</taxon>
        <taxon>Marasmiineae</taxon>
        <taxon>Mycenaceae</taxon>
        <taxon>Mycena</taxon>
    </lineage>
</organism>
<keyword evidence="11 14" id="KW-0496">Mitochondrion</keyword>
<feature type="compositionally biased region" description="Low complexity" evidence="15">
    <location>
        <begin position="34"/>
        <end position="44"/>
    </location>
</feature>
<dbReference type="AlphaFoldDB" id="A0A8H6W8I3"/>
<keyword evidence="10 14" id="KW-0811">Translocation</keyword>
<sequence length="437" mass="49184">MFSAIHRSAATRSLRVVGARAFSQPSPQPPQPPQTTTLTNLPSLDFSTEREQPTGAKSSKDSLSSGEVRRRRLGRLAAVVLAAGLGLQVLNLGREWDPEELKAKKLTLETAPATRWDRTKERFTDIFDYFNKPAWTELLPPQPPPPHAKPYTLLISIDDLLVTSTWDRQHGWRTAKRPGVDYFLAYISQFYEVVIFTTQNFYTAAPILDKLDRYNFFIAHRLYREATRSINGKIVKDLSYLNRPLNTVILLDTDADHASTHPENAIIIPKWNGDPNDKGLIAMIPFLESIGIYRPQDVRPILSAYSGKDIPLEYAKKEAEAKAAHIEKWTKAHPQGSAVSGFSSFLGLGSSPSTQSKIPLTYLEQKRQEAQQHYAMEVKYIRDNKDYLEGLLKKDQEMMAKEVPSTLLDALGHLTGEPPKQKPSEGQQPQGEEEPKP</sequence>
<evidence type="ECO:0000256" key="15">
    <source>
        <dbReference type="SAM" id="MobiDB-lite"/>
    </source>
</evidence>
<evidence type="ECO:0000256" key="11">
    <source>
        <dbReference type="ARBA" id="ARBA00023128"/>
    </source>
</evidence>
<evidence type="ECO:0000313" key="18">
    <source>
        <dbReference type="Proteomes" id="UP000613580"/>
    </source>
</evidence>
<keyword evidence="7 14" id="KW-0653">Protein transport</keyword>
<evidence type="ECO:0000256" key="10">
    <source>
        <dbReference type="ARBA" id="ARBA00023010"/>
    </source>
</evidence>
<dbReference type="InterPro" id="IPR023214">
    <property type="entry name" value="HAD_sf"/>
</dbReference>
<proteinExistence type="inferred from homology"/>
<evidence type="ECO:0000256" key="6">
    <source>
        <dbReference type="ARBA" id="ARBA00022792"/>
    </source>
</evidence>
<feature type="region of interest" description="Disordered" evidence="15">
    <location>
        <begin position="403"/>
        <end position="437"/>
    </location>
</feature>
<evidence type="ECO:0000256" key="14">
    <source>
        <dbReference type="RuleBase" id="RU365079"/>
    </source>
</evidence>
<feature type="compositionally biased region" description="Polar residues" evidence="15">
    <location>
        <begin position="55"/>
        <end position="65"/>
    </location>
</feature>
<keyword evidence="18" id="KW-1185">Reference proteome</keyword>
<dbReference type="FunFam" id="3.40.50.1000:FF:000019">
    <property type="entry name" value="Mitochondrial import inner membrane translocase subunit TIM50"/>
    <property type="match status" value="1"/>
</dbReference>
<keyword evidence="12" id="KW-0472">Membrane</keyword>
<evidence type="ECO:0000256" key="5">
    <source>
        <dbReference type="ARBA" id="ARBA00022692"/>
    </source>
</evidence>
<comment type="similarity">
    <text evidence="2 14">Belongs to the TIM50 family.</text>
</comment>
<evidence type="ECO:0000256" key="9">
    <source>
        <dbReference type="ARBA" id="ARBA00022989"/>
    </source>
</evidence>
<dbReference type="GO" id="GO:0005744">
    <property type="term" value="C:TIM23 mitochondrial import inner membrane translocase complex"/>
    <property type="evidence" value="ECO:0007669"/>
    <property type="project" value="UniProtKB-UniRule"/>
</dbReference>
<dbReference type="InterPro" id="IPR050365">
    <property type="entry name" value="TIM50"/>
</dbReference>
<dbReference type="GO" id="GO:0015031">
    <property type="term" value="P:protein transport"/>
    <property type="evidence" value="ECO:0007669"/>
    <property type="project" value="UniProtKB-KW"/>
</dbReference>
<evidence type="ECO:0000259" key="16">
    <source>
        <dbReference type="PROSITE" id="PS50969"/>
    </source>
</evidence>
<name>A0A8H6W8I3_MYCCL</name>
<dbReference type="InterPro" id="IPR004274">
    <property type="entry name" value="FCP1_dom"/>
</dbReference>
<evidence type="ECO:0000256" key="1">
    <source>
        <dbReference type="ARBA" id="ARBA00004434"/>
    </source>
</evidence>
<dbReference type="CDD" id="cd07521">
    <property type="entry name" value="HAD_FCP1-like"/>
    <property type="match status" value="1"/>
</dbReference>
<gene>
    <name evidence="17" type="ORF">HMN09_00721400</name>
</gene>
<keyword evidence="8 14" id="KW-0809">Transit peptide</keyword>
<comment type="subunit">
    <text evidence="13">Component of the TIM23 complex, at least composed of TIM23, TIM17 and TIM50. Interacts with preproteins in transit.</text>
</comment>
<dbReference type="Gene3D" id="3.40.50.1000">
    <property type="entry name" value="HAD superfamily/HAD-like"/>
    <property type="match status" value="1"/>
</dbReference>
<evidence type="ECO:0000256" key="4">
    <source>
        <dbReference type="ARBA" id="ARBA00022448"/>
    </source>
</evidence>
<dbReference type="Pfam" id="PF03031">
    <property type="entry name" value="NIF"/>
    <property type="match status" value="1"/>
</dbReference>
<dbReference type="EMBL" id="JACAZE010000008">
    <property type="protein sequence ID" value="KAF7308717.1"/>
    <property type="molecule type" value="Genomic_DNA"/>
</dbReference>
<evidence type="ECO:0000256" key="3">
    <source>
        <dbReference type="ARBA" id="ARBA00020799"/>
    </source>
</evidence>
<comment type="subcellular location">
    <subcellularLocation>
        <location evidence="1 14">Mitochondrion inner membrane</location>
        <topology evidence="1 14">Single-pass membrane protein</topology>
    </subcellularLocation>
</comment>
<keyword evidence="4 14" id="KW-0813">Transport</keyword>
<evidence type="ECO:0000313" key="17">
    <source>
        <dbReference type="EMBL" id="KAF7308717.1"/>
    </source>
</evidence>
<evidence type="ECO:0000256" key="7">
    <source>
        <dbReference type="ARBA" id="ARBA00022927"/>
    </source>
</evidence>
<dbReference type="PROSITE" id="PS50969">
    <property type="entry name" value="FCP1"/>
    <property type="match status" value="1"/>
</dbReference>
<evidence type="ECO:0000256" key="8">
    <source>
        <dbReference type="ARBA" id="ARBA00022946"/>
    </source>
</evidence>
<keyword evidence="6" id="KW-0999">Mitochondrion inner membrane</keyword>
<dbReference type="Proteomes" id="UP000613580">
    <property type="component" value="Unassembled WGS sequence"/>
</dbReference>
<dbReference type="PANTHER" id="PTHR12210">
    <property type="entry name" value="DULLARD PROTEIN PHOSPHATASE"/>
    <property type="match status" value="1"/>
</dbReference>
<evidence type="ECO:0000256" key="13">
    <source>
        <dbReference type="ARBA" id="ARBA00065975"/>
    </source>
</evidence>
<reference evidence="17" key="1">
    <citation type="submission" date="2020-05" db="EMBL/GenBank/DDBJ databases">
        <title>Mycena genomes resolve the evolution of fungal bioluminescence.</title>
        <authorList>
            <person name="Tsai I.J."/>
        </authorList>
    </citation>
    <scope>NUCLEOTIDE SEQUENCE</scope>
    <source>
        <strain evidence="17">110903Hualien_Pintung</strain>
    </source>
</reference>
<dbReference type="SUPFAM" id="SSF56784">
    <property type="entry name" value="HAD-like"/>
    <property type="match status" value="1"/>
</dbReference>
<evidence type="ECO:0000256" key="2">
    <source>
        <dbReference type="ARBA" id="ARBA00006344"/>
    </source>
</evidence>
<keyword evidence="5" id="KW-0812">Transmembrane</keyword>
<accession>A0A8H6W8I3</accession>
<dbReference type="InterPro" id="IPR036412">
    <property type="entry name" value="HAD-like_sf"/>
</dbReference>
<dbReference type="OrthoDB" id="287041at2759"/>
<comment type="caution">
    <text evidence="17">The sequence shown here is derived from an EMBL/GenBank/DDBJ whole genome shotgun (WGS) entry which is preliminary data.</text>
</comment>
<comment type="function">
    <text evidence="14">Essential component of the TIM23 complex, a complex that mediates the translocation of transit peptide-containing proteins across the mitochondrial inner membrane.</text>
</comment>
<keyword evidence="9" id="KW-1133">Transmembrane helix</keyword>
<protein>
    <recommendedName>
        <fullName evidence="3 14">Mitochondrial import inner membrane translocase subunit TIM50</fullName>
    </recommendedName>
</protein>
<feature type="region of interest" description="Disordered" evidence="15">
    <location>
        <begin position="20"/>
        <end position="67"/>
    </location>
</feature>
<feature type="domain" description="FCP1 homology" evidence="16">
    <location>
        <begin position="146"/>
        <end position="290"/>
    </location>
</feature>
<evidence type="ECO:0000256" key="12">
    <source>
        <dbReference type="ARBA" id="ARBA00023136"/>
    </source>
</evidence>